<evidence type="ECO:0000313" key="3">
    <source>
        <dbReference type="Proteomes" id="UP000325313"/>
    </source>
</evidence>
<name>A0A5B0NJ38_PUCGR</name>
<dbReference type="Proteomes" id="UP000325313">
    <property type="component" value="Unassembled WGS sequence"/>
</dbReference>
<comment type="caution">
    <text evidence="2">The sequence shown here is derived from an EMBL/GenBank/DDBJ whole genome shotgun (WGS) entry which is preliminary data.</text>
</comment>
<dbReference type="AlphaFoldDB" id="A0A5B0NJ38"/>
<accession>A0A5B0NJ38</accession>
<proteinExistence type="predicted"/>
<dbReference type="EMBL" id="VDEP01000405">
    <property type="protein sequence ID" value="KAA1088622.1"/>
    <property type="molecule type" value="Genomic_DNA"/>
</dbReference>
<feature type="compositionally biased region" description="Basic and acidic residues" evidence="1">
    <location>
        <begin position="1"/>
        <end position="10"/>
    </location>
</feature>
<protein>
    <submittedName>
        <fullName evidence="2">Uncharacterized protein</fullName>
    </submittedName>
</protein>
<gene>
    <name evidence="2" type="ORF">PGTUg99_009089</name>
</gene>
<evidence type="ECO:0000313" key="2">
    <source>
        <dbReference type="EMBL" id="KAA1088622.1"/>
    </source>
</evidence>
<organism evidence="2 3">
    <name type="scientific">Puccinia graminis f. sp. tritici</name>
    <dbReference type="NCBI Taxonomy" id="56615"/>
    <lineage>
        <taxon>Eukaryota</taxon>
        <taxon>Fungi</taxon>
        <taxon>Dikarya</taxon>
        <taxon>Basidiomycota</taxon>
        <taxon>Pucciniomycotina</taxon>
        <taxon>Pucciniomycetes</taxon>
        <taxon>Pucciniales</taxon>
        <taxon>Pucciniaceae</taxon>
        <taxon>Puccinia</taxon>
    </lineage>
</organism>
<reference evidence="2 3" key="1">
    <citation type="submission" date="2019-05" db="EMBL/GenBank/DDBJ databases">
        <title>Emergence of the Ug99 lineage of the wheat stem rust pathogen through somatic hybridization.</title>
        <authorList>
            <person name="Li F."/>
            <person name="Upadhyaya N.M."/>
            <person name="Sperschneider J."/>
            <person name="Matny O."/>
            <person name="Nguyen-Phuc H."/>
            <person name="Mago R."/>
            <person name="Raley C."/>
            <person name="Miller M.E."/>
            <person name="Silverstein K.A.T."/>
            <person name="Henningsen E."/>
            <person name="Hirsch C.D."/>
            <person name="Visser B."/>
            <person name="Pretorius Z.A."/>
            <person name="Steffenson B.J."/>
            <person name="Schwessinger B."/>
            <person name="Dodds P.N."/>
            <person name="Figueroa M."/>
        </authorList>
    </citation>
    <scope>NUCLEOTIDE SEQUENCE [LARGE SCALE GENOMIC DNA]</scope>
    <source>
        <strain evidence="2 3">Ug99</strain>
    </source>
</reference>
<feature type="region of interest" description="Disordered" evidence="1">
    <location>
        <begin position="1"/>
        <end position="23"/>
    </location>
</feature>
<sequence>MKKTEEDRSHAQARSPEPSELKPHLHCLKARACPSIEQPAAQPAPIGCRLPHDQ</sequence>
<evidence type="ECO:0000256" key="1">
    <source>
        <dbReference type="SAM" id="MobiDB-lite"/>
    </source>
</evidence>